<dbReference type="InterPro" id="IPR007345">
    <property type="entry name" value="Polysacch_pyruvyl_Trfase"/>
</dbReference>
<evidence type="ECO:0000259" key="1">
    <source>
        <dbReference type="Pfam" id="PF04230"/>
    </source>
</evidence>
<sequence length="373" mass="42574">MSTACIITLQGDNFGATLQAVALNYIVNSYGITTENLDYNDIYRVKQGLTGFQKIKNSIWKNVMVRLIAGEKRKKSFDQFREKYLPLSDKSWNSKEKLMSNPPDYDVYISGSDQIWNPNVNQGDYNYLLAFVPDGKRKISYASSFGKKSLEKHLWNEYKNFLMRYDAIGVRETSGVDIIRTIAGLQAETVLDPTLLLDQNQWRLMSGCANEKEPYILTYYMPGDKKVCKAIASIAKKLSQKTNLHIINLGQREYYRLLPWIDSRVTAGPAEFLNLFLNASYIITNSFHGTAFATNFHKPLCVPINGCLDNQTARHTRIVDYLHLIGLDNAIVTVDRDGQYTQPVFPHNYTKVSQRLCEKRNESLEFLVDAIGL</sequence>
<accession>A0ABR7INK1</accession>
<comment type="caution">
    <text evidence="2">The sequence shown here is derived from an EMBL/GenBank/DDBJ whole genome shotgun (WGS) entry which is preliminary data.</text>
</comment>
<evidence type="ECO:0000313" key="2">
    <source>
        <dbReference type="EMBL" id="MBC5786692.1"/>
    </source>
</evidence>
<name>A0ABR7INK1_9CLOT</name>
<feature type="domain" description="Polysaccharide pyruvyl transferase" evidence="1">
    <location>
        <begin position="13"/>
        <end position="300"/>
    </location>
</feature>
<gene>
    <name evidence="2" type="ORF">H8Z77_01445</name>
</gene>
<evidence type="ECO:0000313" key="3">
    <source>
        <dbReference type="Proteomes" id="UP000649151"/>
    </source>
</evidence>
<reference evidence="2 3" key="1">
    <citation type="submission" date="2020-08" db="EMBL/GenBank/DDBJ databases">
        <title>Genome public.</title>
        <authorList>
            <person name="Liu C."/>
            <person name="Sun Q."/>
        </authorList>
    </citation>
    <scope>NUCLEOTIDE SEQUENCE [LARGE SCALE GENOMIC DNA]</scope>
    <source>
        <strain evidence="2 3">NSJ-27</strain>
    </source>
</reference>
<dbReference type="Pfam" id="PF04230">
    <property type="entry name" value="PS_pyruv_trans"/>
    <property type="match status" value="1"/>
</dbReference>
<dbReference type="Proteomes" id="UP000649151">
    <property type="component" value="Unassembled WGS sequence"/>
</dbReference>
<keyword evidence="3" id="KW-1185">Reference proteome</keyword>
<dbReference type="GO" id="GO:0016740">
    <property type="term" value="F:transferase activity"/>
    <property type="evidence" value="ECO:0007669"/>
    <property type="project" value="UniProtKB-KW"/>
</dbReference>
<dbReference type="RefSeq" id="WP_186995940.1">
    <property type="nucleotide sequence ID" value="NZ_JACOQK010000001.1"/>
</dbReference>
<dbReference type="EMBL" id="JACOQK010000001">
    <property type="protein sequence ID" value="MBC5786692.1"/>
    <property type="molecule type" value="Genomic_DNA"/>
</dbReference>
<proteinExistence type="predicted"/>
<organism evidence="2 3">
    <name type="scientific">Clostridium facile</name>
    <dbReference type="NCBI Taxonomy" id="2763035"/>
    <lineage>
        <taxon>Bacteria</taxon>
        <taxon>Bacillati</taxon>
        <taxon>Bacillota</taxon>
        <taxon>Clostridia</taxon>
        <taxon>Eubacteriales</taxon>
        <taxon>Clostridiaceae</taxon>
        <taxon>Clostridium</taxon>
    </lineage>
</organism>
<protein>
    <submittedName>
        <fullName evidence="2">Polysaccharide pyruvyl transferase family protein</fullName>
    </submittedName>
</protein>
<keyword evidence="2" id="KW-0808">Transferase</keyword>